<feature type="domain" description="Putative aromatic acid exporter C-terminal" evidence="7">
    <location>
        <begin position="152"/>
        <end position="316"/>
    </location>
</feature>
<dbReference type="Pfam" id="PF11728">
    <property type="entry name" value="ArAE_1_C"/>
    <property type="match status" value="1"/>
</dbReference>
<name>A0ABR8WF27_9BACL</name>
<dbReference type="PANTHER" id="PTHR40064">
    <property type="entry name" value="MEMBRANE PROTEIN-RELATED"/>
    <property type="match status" value="1"/>
</dbReference>
<accession>A0ABR8WF27</accession>
<comment type="subcellular location">
    <subcellularLocation>
        <location evidence="1">Cell membrane</location>
        <topology evidence="1">Multi-pass membrane protein</topology>
    </subcellularLocation>
</comment>
<feature type="transmembrane region" description="Helical" evidence="6">
    <location>
        <begin position="82"/>
        <end position="100"/>
    </location>
</feature>
<dbReference type="InterPro" id="IPR038323">
    <property type="entry name" value="ArAE_1_C_sf"/>
</dbReference>
<evidence type="ECO:0000256" key="2">
    <source>
        <dbReference type="ARBA" id="ARBA00022475"/>
    </source>
</evidence>
<feature type="transmembrane region" description="Helical" evidence="6">
    <location>
        <begin position="131"/>
        <end position="148"/>
    </location>
</feature>
<keyword evidence="3 6" id="KW-0812">Transmembrane</keyword>
<feature type="transmembrane region" description="Helical" evidence="6">
    <location>
        <begin position="58"/>
        <end position="76"/>
    </location>
</feature>
<keyword evidence="9" id="KW-1185">Reference proteome</keyword>
<dbReference type="RefSeq" id="WP_191715823.1">
    <property type="nucleotide sequence ID" value="NZ_JACSPU010000004.1"/>
</dbReference>
<dbReference type="InterPro" id="IPR052984">
    <property type="entry name" value="UPF0421"/>
</dbReference>
<evidence type="ECO:0000313" key="9">
    <source>
        <dbReference type="Proteomes" id="UP000658980"/>
    </source>
</evidence>
<evidence type="ECO:0000259" key="7">
    <source>
        <dbReference type="Pfam" id="PF11728"/>
    </source>
</evidence>
<organism evidence="8 9">
    <name type="scientific">Planococcus wigleyi</name>
    <dbReference type="NCBI Taxonomy" id="2762216"/>
    <lineage>
        <taxon>Bacteria</taxon>
        <taxon>Bacillati</taxon>
        <taxon>Bacillota</taxon>
        <taxon>Bacilli</taxon>
        <taxon>Bacillales</taxon>
        <taxon>Caryophanaceae</taxon>
        <taxon>Planococcus</taxon>
    </lineage>
</organism>
<comment type="caution">
    <text evidence="8">The sequence shown here is derived from an EMBL/GenBank/DDBJ whole genome shotgun (WGS) entry which is preliminary data.</text>
</comment>
<evidence type="ECO:0000256" key="4">
    <source>
        <dbReference type="ARBA" id="ARBA00022989"/>
    </source>
</evidence>
<dbReference type="Proteomes" id="UP000658980">
    <property type="component" value="Unassembled WGS sequence"/>
</dbReference>
<proteinExistence type="predicted"/>
<evidence type="ECO:0000256" key="5">
    <source>
        <dbReference type="ARBA" id="ARBA00023136"/>
    </source>
</evidence>
<dbReference type="EMBL" id="JACSPU010000004">
    <property type="protein sequence ID" value="MBD8015649.1"/>
    <property type="molecule type" value="Genomic_DNA"/>
</dbReference>
<keyword evidence="2" id="KW-1003">Cell membrane</keyword>
<sequence>MKLNLRSYSIGYRTMKTALGVAIAITMAQWLQLDYYVSAGILTILCIQPTKKKSIRAAFSRFIASIIGIAYAFIFFEGIAYHPVMLGILIVLFIPLLVTLRFQDGFVSSSVILLHLYDAKNLNFDLLTNELILMLVGFGTALVVNMYMPSIEKKLDNYRHEIENLYASIFREIVIYLREGESGWSGKELMDARKLLEKAKALAYQDVENHITRHENKYYHYFEMREQQLEIIERILPKITALPVIVDQTDLVADFLEDLAEHVHSGNTAYRYISKLDIVKENFAKLPLPDSHKKFLAMAELYQVIQEMEKYLEIKQSYKGFHTRKAEAAVSRS</sequence>
<feature type="transmembrane region" description="Helical" evidence="6">
    <location>
        <begin position="20"/>
        <end position="46"/>
    </location>
</feature>
<evidence type="ECO:0000256" key="3">
    <source>
        <dbReference type="ARBA" id="ARBA00022692"/>
    </source>
</evidence>
<protein>
    <submittedName>
        <fullName evidence="8">Aromatic acid exporter family protein</fullName>
    </submittedName>
</protein>
<dbReference type="Pfam" id="PF06081">
    <property type="entry name" value="ArAE_1"/>
    <property type="match status" value="1"/>
</dbReference>
<keyword evidence="4 6" id="KW-1133">Transmembrane helix</keyword>
<keyword evidence="5 6" id="KW-0472">Membrane</keyword>
<dbReference type="Gene3D" id="1.20.120.940">
    <property type="entry name" value="Putative aromatic acid exporter, C-terminal domain"/>
    <property type="match status" value="1"/>
</dbReference>
<evidence type="ECO:0000256" key="1">
    <source>
        <dbReference type="ARBA" id="ARBA00004651"/>
    </source>
</evidence>
<dbReference type="InterPro" id="IPR010343">
    <property type="entry name" value="ArAE_1"/>
</dbReference>
<evidence type="ECO:0000256" key="6">
    <source>
        <dbReference type="SAM" id="Phobius"/>
    </source>
</evidence>
<dbReference type="InterPro" id="IPR021062">
    <property type="entry name" value="ArAE_1_C"/>
</dbReference>
<reference evidence="8 9" key="1">
    <citation type="submission" date="2020-08" db="EMBL/GenBank/DDBJ databases">
        <title>A Genomic Blueprint of the Chicken Gut Microbiome.</title>
        <authorList>
            <person name="Gilroy R."/>
            <person name="Ravi A."/>
            <person name="Getino M."/>
            <person name="Pursley I."/>
            <person name="Horton D.L."/>
            <person name="Alikhan N.-F."/>
            <person name="Baker D."/>
            <person name="Gharbi K."/>
            <person name="Hall N."/>
            <person name="Watson M."/>
            <person name="Adriaenssens E.M."/>
            <person name="Foster-Nyarko E."/>
            <person name="Jarju S."/>
            <person name="Secka A."/>
            <person name="Antonio M."/>
            <person name="Oren A."/>
            <person name="Chaudhuri R."/>
            <person name="La Ragione R.M."/>
            <person name="Hildebrand F."/>
            <person name="Pallen M.J."/>
        </authorList>
    </citation>
    <scope>NUCLEOTIDE SEQUENCE [LARGE SCALE GENOMIC DNA]</scope>
    <source>
        <strain evidence="8 9">Sa1BUA13</strain>
    </source>
</reference>
<dbReference type="PANTHER" id="PTHR40064:SF1">
    <property type="entry name" value="MEMBRANE PROTEIN"/>
    <property type="match status" value="1"/>
</dbReference>
<evidence type="ECO:0000313" key="8">
    <source>
        <dbReference type="EMBL" id="MBD8015649.1"/>
    </source>
</evidence>
<gene>
    <name evidence="8" type="ORF">H9630_12545</name>
</gene>